<feature type="transmembrane region" description="Helical" evidence="1">
    <location>
        <begin position="68"/>
        <end position="94"/>
    </location>
</feature>
<keyword evidence="1" id="KW-0472">Membrane</keyword>
<evidence type="ECO:0008006" key="4">
    <source>
        <dbReference type="Google" id="ProtNLM"/>
    </source>
</evidence>
<keyword evidence="1" id="KW-1133">Transmembrane helix</keyword>
<evidence type="ECO:0000313" key="2">
    <source>
        <dbReference type="EMBL" id="NKY38048.1"/>
    </source>
</evidence>
<protein>
    <recommendedName>
        <fullName evidence="4">CNNM transmembrane domain-containing protein</fullName>
    </recommendedName>
</protein>
<keyword evidence="3" id="KW-1185">Reference proteome</keyword>
<name>A0ABX1JUR1_9CELL</name>
<gene>
    <name evidence="2" type="ORF">HGA02_00480</name>
</gene>
<feature type="transmembrane region" description="Helical" evidence="1">
    <location>
        <begin position="6"/>
        <end position="24"/>
    </location>
</feature>
<evidence type="ECO:0000313" key="3">
    <source>
        <dbReference type="Proteomes" id="UP000777774"/>
    </source>
</evidence>
<keyword evidence="1" id="KW-0812">Transmembrane</keyword>
<dbReference type="RefSeq" id="WP_168676352.1">
    <property type="nucleotide sequence ID" value="NZ_JAAXOY010000001.1"/>
</dbReference>
<organism evidence="2 3">
    <name type="scientific">Cellulomonas septica</name>
    <dbReference type="NCBI Taxonomy" id="285080"/>
    <lineage>
        <taxon>Bacteria</taxon>
        <taxon>Bacillati</taxon>
        <taxon>Actinomycetota</taxon>
        <taxon>Actinomycetes</taxon>
        <taxon>Micrococcales</taxon>
        <taxon>Cellulomonadaceae</taxon>
        <taxon>Cellulomonas</taxon>
    </lineage>
</organism>
<sequence length="113" mass="12113">MASLVVLLSVVGAALPSLGVFRVYRRARSIERKRRALVASRGGAVYATYDDVEEFWRRLHAPTDRVRIAALDVALVFAGLACTAAASILGLVAARPCPPWSTPLSRPPRGPSS</sequence>
<dbReference type="EMBL" id="JAAXOY010000001">
    <property type="protein sequence ID" value="NKY38048.1"/>
    <property type="molecule type" value="Genomic_DNA"/>
</dbReference>
<comment type="caution">
    <text evidence="2">The sequence shown here is derived from an EMBL/GenBank/DDBJ whole genome shotgun (WGS) entry which is preliminary data.</text>
</comment>
<reference evidence="2 3" key="1">
    <citation type="submission" date="2020-04" db="EMBL/GenBank/DDBJ databases">
        <title>MicrobeNet Type strains.</title>
        <authorList>
            <person name="Nicholson A.C."/>
        </authorList>
    </citation>
    <scope>NUCLEOTIDE SEQUENCE [LARGE SCALE GENOMIC DNA]</scope>
    <source>
        <strain evidence="2 3">ATCC BAA-787</strain>
    </source>
</reference>
<evidence type="ECO:0000256" key="1">
    <source>
        <dbReference type="SAM" id="Phobius"/>
    </source>
</evidence>
<accession>A0ABX1JUR1</accession>
<dbReference type="Proteomes" id="UP000777774">
    <property type="component" value="Unassembled WGS sequence"/>
</dbReference>
<proteinExistence type="predicted"/>